<reference evidence="2" key="1">
    <citation type="submission" date="2022-03" db="EMBL/GenBank/DDBJ databases">
        <authorList>
            <person name="Sayadi A."/>
        </authorList>
    </citation>
    <scope>NUCLEOTIDE SEQUENCE</scope>
</reference>
<protein>
    <submittedName>
        <fullName evidence="2">Uncharacterized protein</fullName>
    </submittedName>
</protein>
<keyword evidence="1" id="KW-0732">Signal</keyword>
<dbReference type="Proteomes" id="UP001152888">
    <property type="component" value="Unassembled WGS sequence"/>
</dbReference>
<dbReference type="EMBL" id="CAKOFQ010006803">
    <property type="protein sequence ID" value="CAH1972849.1"/>
    <property type="molecule type" value="Genomic_DNA"/>
</dbReference>
<comment type="caution">
    <text evidence="2">The sequence shown here is derived from an EMBL/GenBank/DDBJ whole genome shotgun (WGS) entry which is preliminary data.</text>
</comment>
<gene>
    <name evidence="2" type="ORF">ACAOBT_LOCUS10233</name>
</gene>
<proteinExistence type="predicted"/>
<feature type="chain" id="PRO_5040142569" evidence="1">
    <location>
        <begin position="23"/>
        <end position="52"/>
    </location>
</feature>
<organism evidence="2 3">
    <name type="scientific">Acanthoscelides obtectus</name>
    <name type="common">Bean weevil</name>
    <name type="synonym">Bruchus obtectus</name>
    <dbReference type="NCBI Taxonomy" id="200917"/>
    <lineage>
        <taxon>Eukaryota</taxon>
        <taxon>Metazoa</taxon>
        <taxon>Ecdysozoa</taxon>
        <taxon>Arthropoda</taxon>
        <taxon>Hexapoda</taxon>
        <taxon>Insecta</taxon>
        <taxon>Pterygota</taxon>
        <taxon>Neoptera</taxon>
        <taxon>Endopterygota</taxon>
        <taxon>Coleoptera</taxon>
        <taxon>Polyphaga</taxon>
        <taxon>Cucujiformia</taxon>
        <taxon>Chrysomeloidea</taxon>
        <taxon>Chrysomelidae</taxon>
        <taxon>Bruchinae</taxon>
        <taxon>Bruchini</taxon>
        <taxon>Acanthoscelides</taxon>
    </lineage>
</organism>
<feature type="signal peptide" evidence="1">
    <location>
        <begin position="1"/>
        <end position="22"/>
    </location>
</feature>
<evidence type="ECO:0000313" key="3">
    <source>
        <dbReference type="Proteomes" id="UP001152888"/>
    </source>
</evidence>
<dbReference type="OrthoDB" id="7800919at2759"/>
<keyword evidence="3" id="KW-1185">Reference proteome</keyword>
<evidence type="ECO:0000313" key="2">
    <source>
        <dbReference type="EMBL" id="CAH1972849.1"/>
    </source>
</evidence>
<name>A0A9P0P6D2_ACAOB</name>
<evidence type="ECO:0000256" key="1">
    <source>
        <dbReference type="SAM" id="SignalP"/>
    </source>
</evidence>
<dbReference type="AlphaFoldDB" id="A0A9P0P6D2"/>
<accession>A0A9P0P6D2</accession>
<sequence length="52" mass="5798">MKGYLIFVILVLLAIGAEVAFGDCLSGKYGGPCAVWDKDLQGRRKNWRALQR</sequence>